<evidence type="ECO:0000256" key="7">
    <source>
        <dbReference type="ARBA" id="ARBA00023212"/>
    </source>
</evidence>
<name>A0A7R8ZYM6_9CRUS</name>
<keyword evidence="5" id="KW-0963">Cytoplasm</keyword>
<dbReference type="PROSITE" id="PS00414">
    <property type="entry name" value="PROFILIN"/>
    <property type="match status" value="1"/>
</dbReference>
<dbReference type="EMBL" id="LR899690">
    <property type="protein sequence ID" value="CAD7241760.1"/>
    <property type="molecule type" value="Genomic_DNA"/>
</dbReference>
<gene>
    <name evidence="10" type="ORF">DSTB1V02_LOCUS1740</name>
</gene>
<dbReference type="Pfam" id="PF00235">
    <property type="entry name" value="Profilin"/>
    <property type="match status" value="1"/>
</dbReference>
<dbReference type="SMART" id="SM00392">
    <property type="entry name" value="PROF"/>
    <property type="match status" value="1"/>
</dbReference>
<dbReference type="InterPro" id="IPR027310">
    <property type="entry name" value="Profilin_CS"/>
</dbReference>
<dbReference type="InterPro" id="IPR005455">
    <property type="entry name" value="PFN_euk"/>
</dbReference>
<evidence type="ECO:0000256" key="6">
    <source>
        <dbReference type="ARBA" id="ARBA00023203"/>
    </source>
</evidence>
<evidence type="ECO:0000256" key="9">
    <source>
        <dbReference type="RuleBase" id="RU003909"/>
    </source>
</evidence>
<evidence type="ECO:0000256" key="1">
    <source>
        <dbReference type="ARBA" id="ARBA00004245"/>
    </source>
</evidence>
<evidence type="ECO:0000256" key="4">
    <source>
        <dbReference type="ARBA" id="ARBA00013422"/>
    </source>
</evidence>
<reference evidence="10" key="1">
    <citation type="submission" date="2020-11" db="EMBL/GenBank/DDBJ databases">
        <authorList>
            <person name="Tran Van P."/>
        </authorList>
    </citation>
    <scope>NUCLEOTIDE SEQUENCE</scope>
</reference>
<keyword evidence="7 8" id="KW-0206">Cytoskeleton</keyword>
<dbReference type="SUPFAM" id="SSF55770">
    <property type="entry name" value="Profilin (actin-binding protein)"/>
    <property type="match status" value="1"/>
</dbReference>
<dbReference type="Gene3D" id="3.30.450.30">
    <property type="entry name" value="Dynein light chain 2a, cytoplasmic"/>
    <property type="match status" value="1"/>
</dbReference>
<keyword evidence="6 9" id="KW-0009">Actin-binding</keyword>
<dbReference type="GO" id="GO:0005938">
    <property type="term" value="C:cell cortex"/>
    <property type="evidence" value="ECO:0007669"/>
    <property type="project" value="TreeGrafter"/>
</dbReference>
<comment type="subcellular location">
    <subcellularLocation>
        <location evidence="1">Cytoplasm</location>
        <location evidence="1">Cytoskeleton</location>
    </subcellularLocation>
</comment>
<dbReference type="AlphaFoldDB" id="A0A7R8ZYM6"/>
<comment type="similarity">
    <text evidence="2 9">Belongs to the profilin family.</text>
</comment>
<dbReference type="OrthoDB" id="421374at2759"/>
<comment type="function">
    <text evidence="8">Binds to actin and affects the structure of the cytoskeleton. At high concentrations, profilin prevents the polymerization of actin, whereas it enhances it at low concentrations.</text>
</comment>
<evidence type="ECO:0000256" key="2">
    <source>
        <dbReference type="ARBA" id="ARBA00010058"/>
    </source>
</evidence>
<dbReference type="InterPro" id="IPR048278">
    <property type="entry name" value="PFN"/>
</dbReference>
<evidence type="ECO:0000256" key="3">
    <source>
        <dbReference type="ARBA" id="ARBA00011583"/>
    </source>
</evidence>
<evidence type="ECO:0000256" key="8">
    <source>
        <dbReference type="RuleBase" id="RU003908"/>
    </source>
</evidence>
<sequence length="126" mass="13757">MSWQDYIDKQLIGSKNISQAAIAGHDGNVWAKSDGFNVSKEEIVRLMAGLGDPTQFHMNGVHVNGTRFVYLSGNDQVVRAKKDKMGLHCVKTNQAVIVATYNDPIQPQQAASTAEGLGDYLIQCGY</sequence>
<dbReference type="PANTHER" id="PTHR11604">
    <property type="entry name" value="PROFILIN"/>
    <property type="match status" value="1"/>
</dbReference>
<comment type="subunit">
    <text evidence="3 8">Occurs in many kinds of cells as a complex with monomeric actin in a 1:1 ratio.</text>
</comment>
<evidence type="ECO:0000256" key="5">
    <source>
        <dbReference type="ARBA" id="ARBA00022490"/>
    </source>
</evidence>
<dbReference type="PRINTS" id="PR00392">
    <property type="entry name" value="PROFILIN"/>
</dbReference>
<dbReference type="PRINTS" id="PR01640">
    <property type="entry name" value="PROFILINPLNT"/>
</dbReference>
<dbReference type="Proteomes" id="UP000677054">
    <property type="component" value="Unassembled WGS sequence"/>
</dbReference>
<dbReference type="GO" id="GO:0005856">
    <property type="term" value="C:cytoskeleton"/>
    <property type="evidence" value="ECO:0007669"/>
    <property type="project" value="UniProtKB-SubCell"/>
</dbReference>
<dbReference type="FunFam" id="3.30.450.30:FF:000001">
    <property type="entry name" value="Profilin"/>
    <property type="match status" value="1"/>
</dbReference>
<dbReference type="GO" id="GO:0003785">
    <property type="term" value="F:actin monomer binding"/>
    <property type="evidence" value="ECO:0007669"/>
    <property type="project" value="TreeGrafter"/>
</dbReference>
<dbReference type="EMBL" id="CAJPEV010000173">
    <property type="protein sequence ID" value="CAG0881808.1"/>
    <property type="molecule type" value="Genomic_DNA"/>
</dbReference>
<keyword evidence="11" id="KW-1185">Reference proteome</keyword>
<organism evidence="10">
    <name type="scientific">Darwinula stevensoni</name>
    <dbReference type="NCBI Taxonomy" id="69355"/>
    <lineage>
        <taxon>Eukaryota</taxon>
        <taxon>Metazoa</taxon>
        <taxon>Ecdysozoa</taxon>
        <taxon>Arthropoda</taxon>
        <taxon>Crustacea</taxon>
        <taxon>Oligostraca</taxon>
        <taxon>Ostracoda</taxon>
        <taxon>Podocopa</taxon>
        <taxon>Podocopida</taxon>
        <taxon>Darwinulocopina</taxon>
        <taxon>Darwinuloidea</taxon>
        <taxon>Darwinulidae</taxon>
        <taxon>Darwinula</taxon>
    </lineage>
</organism>
<evidence type="ECO:0000313" key="10">
    <source>
        <dbReference type="EMBL" id="CAD7241760.1"/>
    </source>
</evidence>
<dbReference type="PANTHER" id="PTHR11604:SF0">
    <property type="entry name" value="PROFILIN"/>
    <property type="match status" value="1"/>
</dbReference>
<proteinExistence type="inferred from homology"/>
<evidence type="ECO:0000313" key="11">
    <source>
        <dbReference type="Proteomes" id="UP000677054"/>
    </source>
</evidence>
<dbReference type="CDD" id="cd00148">
    <property type="entry name" value="PROF"/>
    <property type="match status" value="1"/>
</dbReference>
<accession>A0A7R8ZYM6</accession>
<protein>
    <recommendedName>
        <fullName evidence="4 9">Profilin</fullName>
    </recommendedName>
</protein>
<dbReference type="InterPro" id="IPR036140">
    <property type="entry name" value="PFN_sf"/>
</dbReference>